<evidence type="ECO:0000259" key="12">
    <source>
        <dbReference type="Pfam" id="PF11356"/>
    </source>
</evidence>
<evidence type="ECO:0000256" key="11">
    <source>
        <dbReference type="SAM" id="Phobius"/>
    </source>
</evidence>
<dbReference type="SUPFAM" id="SSF50156">
    <property type="entry name" value="PDZ domain-like"/>
    <property type="match status" value="1"/>
</dbReference>
<feature type="domain" description="PDZ" evidence="13">
    <location>
        <begin position="293"/>
        <end position="351"/>
    </location>
</feature>
<evidence type="ECO:0000313" key="15">
    <source>
        <dbReference type="Proteomes" id="UP001139319"/>
    </source>
</evidence>
<dbReference type="Gene3D" id="2.30.30.830">
    <property type="match status" value="1"/>
</dbReference>
<evidence type="ECO:0000256" key="5">
    <source>
        <dbReference type="ARBA" id="ARBA00022519"/>
    </source>
</evidence>
<evidence type="ECO:0000259" key="13">
    <source>
        <dbReference type="Pfam" id="PF13180"/>
    </source>
</evidence>
<evidence type="ECO:0000256" key="8">
    <source>
        <dbReference type="ARBA" id="ARBA00022989"/>
    </source>
</evidence>
<dbReference type="GO" id="GO:0015628">
    <property type="term" value="P:protein secretion by the type II secretion system"/>
    <property type="evidence" value="ECO:0007669"/>
    <property type="project" value="InterPro"/>
</dbReference>
<comment type="caution">
    <text evidence="14">The sequence shown here is derived from an EMBL/GenBank/DDBJ whole genome shotgun (WGS) entry which is preliminary data.</text>
</comment>
<dbReference type="Pfam" id="PF13180">
    <property type="entry name" value="PDZ_2"/>
    <property type="match status" value="1"/>
</dbReference>
<comment type="similarity">
    <text evidence="2">Belongs to the GSP C family.</text>
</comment>
<dbReference type="RefSeq" id="WP_253968635.1">
    <property type="nucleotide sequence ID" value="NZ_JAMFTH010000005.1"/>
</dbReference>
<dbReference type="NCBIfam" id="TIGR01713">
    <property type="entry name" value="typeII_sec_gspC"/>
    <property type="match status" value="1"/>
</dbReference>
<protein>
    <submittedName>
        <fullName evidence="14">Type II secretion system protein GspC</fullName>
    </submittedName>
</protein>
<evidence type="ECO:0000256" key="2">
    <source>
        <dbReference type="ARBA" id="ARBA00007986"/>
    </source>
</evidence>
<dbReference type="GO" id="GO:0005886">
    <property type="term" value="C:plasma membrane"/>
    <property type="evidence" value="ECO:0007669"/>
    <property type="project" value="UniProtKB-SubCell"/>
</dbReference>
<dbReference type="AlphaFoldDB" id="A0A9X2I0A7"/>
<evidence type="ECO:0000256" key="10">
    <source>
        <dbReference type="SAM" id="MobiDB-lite"/>
    </source>
</evidence>
<dbReference type="Gene3D" id="2.30.42.10">
    <property type="match status" value="1"/>
</dbReference>
<keyword evidence="4" id="KW-1003">Cell membrane</keyword>
<feature type="compositionally biased region" description="Polar residues" evidence="10">
    <location>
        <begin position="206"/>
        <end position="216"/>
    </location>
</feature>
<evidence type="ECO:0000256" key="7">
    <source>
        <dbReference type="ARBA" id="ARBA00022927"/>
    </source>
</evidence>
<keyword evidence="15" id="KW-1185">Reference proteome</keyword>
<feature type="transmembrane region" description="Helical" evidence="11">
    <location>
        <begin position="39"/>
        <end position="59"/>
    </location>
</feature>
<feature type="compositionally biased region" description="Basic and acidic residues" evidence="10">
    <location>
        <begin position="242"/>
        <end position="254"/>
    </location>
</feature>
<feature type="region of interest" description="Disordered" evidence="10">
    <location>
        <begin position="202"/>
        <end position="261"/>
    </location>
</feature>
<dbReference type="Pfam" id="PF11356">
    <property type="entry name" value="T2SSC"/>
    <property type="match status" value="1"/>
</dbReference>
<organism evidence="14 15">
    <name type="scientific">Gilvimarinus xylanilyticus</name>
    <dbReference type="NCBI Taxonomy" id="2944139"/>
    <lineage>
        <taxon>Bacteria</taxon>
        <taxon>Pseudomonadati</taxon>
        <taxon>Pseudomonadota</taxon>
        <taxon>Gammaproteobacteria</taxon>
        <taxon>Cellvibrionales</taxon>
        <taxon>Cellvibrionaceae</taxon>
        <taxon>Gilvimarinus</taxon>
    </lineage>
</organism>
<dbReference type="InterPro" id="IPR036034">
    <property type="entry name" value="PDZ_sf"/>
</dbReference>
<evidence type="ECO:0000256" key="4">
    <source>
        <dbReference type="ARBA" id="ARBA00022475"/>
    </source>
</evidence>
<evidence type="ECO:0000313" key="14">
    <source>
        <dbReference type="EMBL" id="MCP8900339.1"/>
    </source>
</evidence>
<feature type="domain" description="Type II secretion system protein GspC N-terminal" evidence="12">
    <location>
        <begin position="43"/>
        <end position="192"/>
    </location>
</feature>
<keyword evidence="7" id="KW-0653">Protein transport</keyword>
<dbReference type="InterPro" id="IPR001639">
    <property type="entry name" value="T2SS_protein-GspC"/>
</dbReference>
<dbReference type="InterPro" id="IPR001478">
    <property type="entry name" value="PDZ"/>
</dbReference>
<feature type="compositionally biased region" description="Acidic residues" evidence="10">
    <location>
        <begin position="221"/>
        <end position="239"/>
    </location>
</feature>
<dbReference type="EMBL" id="JAMFTH010000005">
    <property type="protein sequence ID" value="MCP8900339.1"/>
    <property type="molecule type" value="Genomic_DNA"/>
</dbReference>
<name>A0A9X2I0A7_9GAMM</name>
<keyword evidence="9 11" id="KW-0472">Membrane</keyword>
<dbReference type="Proteomes" id="UP001139319">
    <property type="component" value="Unassembled WGS sequence"/>
</dbReference>
<comment type="subcellular location">
    <subcellularLocation>
        <location evidence="1">Cell inner membrane</location>
    </subcellularLocation>
</comment>
<evidence type="ECO:0000256" key="3">
    <source>
        <dbReference type="ARBA" id="ARBA00022448"/>
    </source>
</evidence>
<reference evidence="14" key="1">
    <citation type="submission" date="2022-05" db="EMBL/GenBank/DDBJ databases">
        <authorList>
            <person name="Sun H.-N."/>
        </authorList>
    </citation>
    <scope>NUCLEOTIDE SEQUENCE</scope>
    <source>
        <strain evidence="14">HB14</strain>
    </source>
</reference>
<accession>A0A9X2I0A7</accession>
<evidence type="ECO:0000256" key="1">
    <source>
        <dbReference type="ARBA" id="ARBA00004533"/>
    </source>
</evidence>
<keyword evidence="3" id="KW-0813">Transport</keyword>
<evidence type="ECO:0000256" key="6">
    <source>
        <dbReference type="ARBA" id="ARBA00022692"/>
    </source>
</evidence>
<dbReference type="InterPro" id="IPR024961">
    <property type="entry name" value="T2SS_GspC_N"/>
</dbReference>
<keyword evidence="8 11" id="KW-1133">Transmembrane helix</keyword>
<sequence length="351" mass="38292">MQNLTTQEPGNSGADRLSAFGRRFSQGLSRVPTRRWRQLALLIIVVWLAHTLAQLFWALTPAPEIPAARISANALSTGGTQTNTREVDVDSLKDLTVFGASSGEVEPLPEPEAEPLEPQIEDQAVDTKLSLVLQGVINSSDTKAARAIIADSKSQAIYGPGDELENMNNVKVAKVLNLRVILDNKGQYESLWLYKDDPNAPRIAKQYSTPVDTPSRSWEGDPQELSEGSDADAQDDQQDADQGPRERDEPRAEVAPEQAVEQARRNLSDVVAFNIHRENGKIKGYQVRPGRNAAAFEAVGLQSGDVVTAVNGTALDNPGRIMEIYRNMSQATSASLEVERDGEVVIIDVEL</sequence>
<dbReference type="GO" id="GO:0015627">
    <property type="term" value="C:type II protein secretion system complex"/>
    <property type="evidence" value="ECO:0007669"/>
    <property type="project" value="InterPro"/>
</dbReference>
<evidence type="ECO:0000256" key="9">
    <source>
        <dbReference type="ARBA" id="ARBA00023136"/>
    </source>
</evidence>
<proteinExistence type="inferred from homology"/>
<gene>
    <name evidence="14" type="primary">gspC</name>
    <name evidence="14" type="ORF">M6D89_13625</name>
</gene>
<reference evidence="14" key="2">
    <citation type="submission" date="2023-01" db="EMBL/GenBank/DDBJ databases">
        <title>Gilvimarinus xylanilyticus HB14 isolated from Caulerpa lentillifera aquaculture base in Hainan, China.</title>
        <authorList>
            <person name="Zhang Y.-J."/>
        </authorList>
    </citation>
    <scope>NUCLEOTIDE SEQUENCE</scope>
    <source>
        <strain evidence="14">HB14</strain>
    </source>
</reference>
<keyword evidence="6 11" id="KW-0812">Transmembrane</keyword>
<keyword evidence="5" id="KW-0997">Cell inner membrane</keyword>